<dbReference type="InterPro" id="IPR050557">
    <property type="entry name" value="RTX_toxin/Mannuronan_C5-epim"/>
</dbReference>
<protein>
    <recommendedName>
        <fullName evidence="7">Calx-beta domain-containing protein</fullName>
    </recommendedName>
</protein>
<dbReference type="RefSeq" id="WP_319592586.1">
    <property type="nucleotide sequence ID" value="NZ_JADEXN010000218.1"/>
</dbReference>
<keyword evidence="4" id="KW-0677">Repeat</keyword>
<dbReference type="SUPFAM" id="SSF141072">
    <property type="entry name" value="CalX-like"/>
    <property type="match status" value="2"/>
</dbReference>
<gene>
    <name evidence="8" type="ORF">IQ235_12470</name>
</gene>
<keyword evidence="5" id="KW-0106">Calcium</keyword>
<keyword evidence="2" id="KW-0964">Secreted</keyword>
<dbReference type="Pfam" id="PF03160">
    <property type="entry name" value="Calx-beta"/>
    <property type="match status" value="1"/>
</dbReference>
<dbReference type="Gene3D" id="2.150.10.10">
    <property type="entry name" value="Serralysin-like metalloprotease, C-terminal"/>
    <property type="match status" value="5"/>
</dbReference>
<evidence type="ECO:0000256" key="2">
    <source>
        <dbReference type="ARBA" id="ARBA00022525"/>
    </source>
</evidence>
<evidence type="ECO:0000313" key="8">
    <source>
        <dbReference type="EMBL" id="MBE9041595.1"/>
    </source>
</evidence>
<name>A0A928W1M1_9CYAN</name>
<dbReference type="GO" id="GO:0005509">
    <property type="term" value="F:calcium ion binding"/>
    <property type="evidence" value="ECO:0007669"/>
    <property type="project" value="InterPro"/>
</dbReference>
<comment type="subcellular location">
    <subcellularLocation>
        <location evidence="1">Secreted</location>
    </subcellularLocation>
</comment>
<dbReference type="Pfam" id="PF00353">
    <property type="entry name" value="HemolysinCabind"/>
    <property type="match status" value="7"/>
</dbReference>
<dbReference type="GO" id="GO:0005576">
    <property type="term" value="C:extracellular region"/>
    <property type="evidence" value="ECO:0007669"/>
    <property type="project" value="UniProtKB-SubCell"/>
</dbReference>
<proteinExistence type="predicted"/>
<evidence type="ECO:0000256" key="6">
    <source>
        <dbReference type="SAM" id="MobiDB-lite"/>
    </source>
</evidence>
<feature type="region of interest" description="Disordered" evidence="6">
    <location>
        <begin position="1837"/>
        <end position="1858"/>
    </location>
</feature>
<dbReference type="EMBL" id="JADEXN010000218">
    <property type="protein sequence ID" value="MBE9041595.1"/>
    <property type="molecule type" value="Genomic_DNA"/>
</dbReference>
<sequence length="2133" mass="225895">QGVYRDVYNYGGTVQQINSTVGDSYNISPLIAPNIGIGGFTQPSEVGSANGSITLNLDRTLPAQVVVDYTLGGTATPGTDYNLQYNGTELNGEVTVPANTNTITLDIVPVDEDDYDPGETIEFTLNDGVLYDLDGTTNGTVEVNDNEPVVSISTVDTFTENSSLQDVFTISLDKPAPQNLTIPYTVGGTATPGNDDDYEPLSGQVTIAQGETQAKVAIKAIDDAIEEGNGETIVLSLNDSGGEKYLVDNDNKEARAILLDGNTVREPSPSDDFILIQKTGSRTYVEEGSNQPDQIQIVLVKRPAADVTISFDTGDQLEEIPDVTIPLANWAEPVTIDVYAKSDTKVEPEDANIDLAFTLTSGDGNFDSLEVPALPVVVADIQLEGNTVSEGFDALLRQINDLIAQQLDATELPLIGSLGDYTPDFIETFREFLISELASGGTATTSKIADTIENSIQQALDSTGLNTDVEVNLSAGLEETTFDITIGSEYEIETDLSADLGIPAIGLNIDGKAVSGFEYELGLGIGWHKDFGFYADTDKTGFQANVGIELNEDFKALGNLGFLQLEAKNNPDNLTQAGIDFNVNLNDLDNVPTIQYLDANANDVWDADEPNVSQQPDGSFPELPVVGRFDTNRNGTYDGDEGEIKTQDAPDDGDRLTLSELRRDFELGELFTPELQGGANLGLQLVTSVNGSSAIPSFLLDLNVDWDAFGYKDGQFTKPSVPQVSFENMKVDVGSFASNFARPIFQKVDQVVKPFRPFIDFIQQDLSFLSSLNINSLFGQTIDANNDGKKTFLEFVAVLPQNKFNVRPFVTTLNQIESVSTIIESLAAVEDNFFIELGSYDVATPTRSGGYRPPGQPSSRSSSFKFGVPTFTIEDFSKGLQEMFDNDPETQLSWPGLSLNDFSGGLKKLFSESSALRATLGLNWKRITLNDLAREFPISGSPNLSLGSPVGSSGVKLRDFALGLSDLMAGNASFDWSKFSLDDFAIGLQAIQAGKAGRSAQNLDLSKISFKDFTNKIEPLFASGNFSFGNSSNTEAPQVSLPKNGQVDVDTQLSTTGSGKELLGSLKGSAFDFPILTNPTTAIDLLLGKEATLFTLDIPPLELGADFTASSIIYTPPNVTLGLGGSVGIGTDLAFGFDTKGLLDWSKQDFALDKAYLPFDGFYVSDRANADGTGADVDEITGSLGVALELGVGAGIEGFARGGLLGTVGVDFRDTGESTGTSDGKIRALSEIGANITKPWQLFNLQGALSASVTLGVRLNLGVLTQDLYSHTFGPFTLATFEYGENGFSVATAFDGPIAGATVFLDANLNGLQDPDEPYTLTQIDGSYKLAMPLEVYDSNGNGQIDLSEGQVVVTNGFDIDTYQDQRFDFVTSPQWEVASPLTLLAMKLEQPDPVRVEAQIETALGLPADFKLYEDSPLDGIVAGDAAAATVFRTQVQLQNLLILGSNTLGTEDDRKPAAFALIQELVGRAQAGESIDLSDAEQLQSIIENAATALGVTPTDFEIAFDELVFLNEEIAKISGSGESARAAISELIPYDIVDDSYLNILETPWVSLLRAAVPEPDTEKAVETVQDALGLPKNLDIGSYNPIDEITNGSLLGLEIYAKQVQLNATWTQLAEIAIGLGVEDADNTVIDRFIAAIDSGKVYDNLGDAVQVAELLETLAPGLDRERAAAAVRVIADRNAKMNELVAAAQTGDDLKNLRLQIADEQRLAQGLQATLLQSLTIGEITVEQLDLLIEYNISSNSPIVIENIIDGTENDDTLIGDDRNDAITGFAGNDLIQGNGGDDRIFGNQGNDSIDGGEGSDIIAGGKDDDLLQGGAGLDLIFGNKGNDRLEGGEDVDNLHGGQGNDSLFGEAGDDLLQGEKGDDLLEGGDGNDMIVGGEGIDTLQGGNDDDFIFGNIGNDLIDGGDGNDTVAAGKDDDSVSGSAGDDWLFGNIGKDALDGGEGNDTLAGGKDDDWLLGNTGDDVLYGNLGNDLLYGADGNDTLAAGKDDDMAFGELGNDAVFGNIGNDTLDGGDGNDYVAGGRDNDSIVGGLGDDTLSGDLGDDSLTGGGGSDRFILTLDTGNDIIADFTDGVDLLAVSADLLAELQQRPAIAVNTAQGAKIELGSGSVLLPGFNAAGIDTNDFVSLV</sequence>
<evidence type="ECO:0000313" key="9">
    <source>
        <dbReference type="Proteomes" id="UP000621799"/>
    </source>
</evidence>
<comment type="caution">
    <text evidence="8">The sequence shown here is derived from an EMBL/GenBank/DDBJ whole genome shotgun (WGS) entry which is preliminary data.</text>
</comment>
<feature type="domain" description="Calx-beta" evidence="7">
    <location>
        <begin position="145"/>
        <end position="260"/>
    </location>
</feature>
<evidence type="ECO:0000256" key="4">
    <source>
        <dbReference type="ARBA" id="ARBA00022737"/>
    </source>
</evidence>
<dbReference type="SUPFAM" id="SSF51120">
    <property type="entry name" value="beta-Roll"/>
    <property type="match status" value="3"/>
</dbReference>
<evidence type="ECO:0000256" key="1">
    <source>
        <dbReference type="ARBA" id="ARBA00004613"/>
    </source>
</evidence>
<dbReference type="Gene3D" id="2.60.40.2030">
    <property type="match status" value="2"/>
</dbReference>
<evidence type="ECO:0000256" key="5">
    <source>
        <dbReference type="ARBA" id="ARBA00022837"/>
    </source>
</evidence>
<keyword evidence="9" id="KW-1185">Reference proteome</keyword>
<dbReference type="PANTHER" id="PTHR38340:SF1">
    <property type="entry name" value="S-LAYER PROTEIN"/>
    <property type="match status" value="1"/>
</dbReference>
<dbReference type="PANTHER" id="PTHR38340">
    <property type="entry name" value="S-LAYER PROTEIN"/>
    <property type="match status" value="1"/>
</dbReference>
<reference evidence="8" key="1">
    <citation type="submission" date="2020-10" db="EMBL/GenBank/DDBJ databases">
        <authorList>
            <person name="Castelo-Branco R."/>
            <person name="Eusebio N."/>
            <person name="Adriana R."/>
            <person name="Vieira A."/>
            <person name="Brugerolle De Fraissinette N."/>
            <person name="Rezende De Castro R."/>
            <person name="Schneider M.P."/>
            <person name="Vasconcelos V."/>
            <person name="Leao P.N."/>
        </authorList>
    </citation>
    <scope>NUCLEOTIDE SEQUENCE</scope>
    <source>
        <strain evidence="8">LEGE 11467</strain>
    </source>
</reference>
<feature type="region of interest" description="Disordered" evidence="6">
    <location>
        <begin position="633"/>
        <end position="652"/>
    </location>
</feature>
<evidence type="ECO:0000256" key="3">
    <source>
        <dbReference type="ARBA" id="ARBA00022729"/>
    </source>
</evidence>
<dbReference type="PRINTS" id="PR00313">
    <property type="entry name" value="CABNDNGRPT"/>
</dbReference>
<dbReference type="Proteomes" id="UP000621799">
    <property type="component" value="Unassembled WGS sequence"/>
</dbReference>
<evidence type="ECO:0000259" key="7">
    <source>
        <dbReference type="Pfam" id="PF03160"/>
    </source>
</evidence>
<dbReference type="PROSITE" id="PS00330">
    <property type="entry name" value="HEMOLYSIN_CALCIUM"/>
    <property type="match status" value="3"/>
</dbReference>
<dbReference type="GO" id="GO:0016020">
    <property type="term" value="C:membrane"/>
    <property type="evidence" value="ECO:0007669"/>
    <property type="project" value="InterPro"/>
</dbReference>
<dbReference type="InterPro" id="IPR011049">
    <property type="entry name" value="Serralysin-like_metalloprot_C"/>
</dbReference>
<accession>A0A928W1M1</accession>
<feature type="non-terminal residue" evidence="8">
    <location>
        <position position="1"/>
    </location>
</feature>
<dbReference type="InterPro" id="IPR018511">
    <property type="entry name" value="Hemolysin-typ_Ca-bd_CS"/>
</dbReference>
<organism evidence="8 9">
    <name type="scientific">Zarconia navalis LEGE 11467</name>
    <dbReference type="NCBI Taxonomy" id="1828826"/>
    <lineage>
        <taxon>Bacteria</taxon>
        <taxon>Bacillati</taxon>
        <taxon>Cyanobacteriota</taxon>
        <taxon>Cyanophyceae</taxon>
        <taxon>Oscillatoriophycideae</taxon>
        <taxon>Oscillatoriales</taxon>
        <taxon>Oscillatoriales incertae sedis</taxon>
        <taxon>Zarconia</taxon>
        <taxon>Zarconia navalis</taxon>
    </lineage>
</organism>
<dbReference type="InterPro" id="IPR003644">
    <property type="entry name" value="Calx_beta"/>
</dbReference>
<dbReference type="GO" id="GO:0007154">
    <property type="term" value="P:cell communication"/>
    <property type="evidence" value="ECO:0007669"/>
    <property type="project" value="InterPro"/>
</dbReference>
<feature type="compositionally biased region" description="Basic and acidic residues" evidence="6">
    <location>
        <begin position="642"/>
        <end position="652"/>
    </location>
</feature>
<keyword evidence="3" id="KW-0732">Signal</keyword>
<dbReference type="InterPro" id="IPR038081">
    <property type="entry name" value="CalX-like_sf"/>
</dbReference>
<dbReference type="InterPro" id="IPR001343">
    <property type="entry name" value="Hemolysn_Ca-bd"/>
</dbReference>